<accession>A0AA36M3U6</accession>
<dbReference type="AlphaFoldDB" id="A0AA36M3U6"/>
<dbReference type="Proteomes" id="UP001176961">
    <property type="component" value="Unassembled WGS sequence"/>
</dbReference>
<dbReference type="EMBL" id="CATQJL010000223">
    <property type="protein sequence ID" value="CAJ0596900.1"/>
    <property type="molecule type" value="Genomic_DNA"/>
</dbReference>
<comment type="caution">
    <text evidence="1">The sequence shown here is derived from an EMBL/GenBank/DDBJ whole genome shotgun (WGS) entry which is preliminary data.</text>
</comment>
<sequence length="60" mass="7087">MKNINWKIQCVEQRLRMQEPNIHLIEEMAKKLDVTYDDLAQDSKKILSSIWGQDSKNAQI</sequence>
<organism evidence="1 2">
    <name type="scientific">Cylicocyclus nassatus</name>
    <name type="common">Nematode worm</name>
    <dbReference type="NCBI Taxonomy" id="53992"/>
    <lineage>
        <taxon>Eukaryota</taxon>
        <taxon>Metazoa</taxon>
        <taxon>Ecdysozoa</taxon>
        <taxon>Nematoda</taxon>
        <taxon>Chromadorea</taxon>
        <taxon>Rhabditida</taxon>
        <taxon>Rhabditina</taxon>
        <taxon>Rhabditomorpha</taxon>
        <taxon>Strongyloidea</taxon>
        <taxon>Strongylidae</taxon>
        <taxon>Cylicocyclus</taxon>
    </lineage>
</organism>
<name>A0AA36M3U6_CYLNA</name>
<proteinExistence type="predicted"/>
<gene>
    <name evidence="1" type="ORF">CYNAS_LOCUS8883</name>
</gene>
<evidence type="ECO:0000313" key="1">
    <source>
        <dbReference type="EMBL" id="CAJ0596900.1"/>
    </source>
</evidence>
<evidence type="ECO:0000313" key="2">
    <source>
        <dbReference type="Proteomes" id="UP001176961"/>
    </source>
</evidence>
<protein>
    <submittedName>
        <fullName evidence="1">Uncharacterized protein</fullName>
    </submittedName>
</protein>
<reference evidence="1" key="1">
    <citation type="submission" date="2023-07" db="EMBL/GenBank/DDBJ databases">
        <authorList>
            <consortium name="CYATHOMIX"/>
        </authorList>
    </citation>
    <scope>NUCLEOTIDE SEQUENCE</scope>
    <source>
        <strain evidence="1">N/A</strain>
    </source>
</reference>
<keyword evidence="2" id="KW-1185">Reference proteome</keyword>